<evidence type="ECO:0000259" key="1">
    <source>
        <dbReference type="PROSITE" id="PS51819"/>
    </source>
</evidence>
<dbReference type="GO" id="GO:0051213">
    <property type="term" value="F:dioxygenase activity"/>
    <property type="evidence" value="ECO:0007669"/>
    <property type="project" value="UniProtKB-KW"/>
</dbReference>
<keyword evidence="2" id="KW-0560">Oxidoreductase</keyword>
<dbReference type="Proteomes" id="UP000035080">
    <property type="component" value="Chromosome"/>
</dbReference>
<sequence>MAMLGLDHFTLRTAKLEETKEFFMKVAELHVGPRPAFQFPGYWLYRNQQPVVHLAQADVDADEELSRYLGERPSIGPSGSGALDHIAFRCEGLPDFEQRLRALEIAYRARTVPDLREHQIFVSDPNDIVVEFIFSSEELASWVSDDAGVSIP</sequence>
<proteinExistence type="predicted"/>
<name>A0ABX6HR21_9BURK</name>
<keyword evidence="2" id="KW-0223">Dioxygenase</keyword>
<keyword evidence="3" id="KW-1185">Reference proteome</keyword>
<feature type="domain" description="VOC" evidence="1">
    <location>
        <begin position="5"/>
        <end position="135"/>
    </location>
</feature>
<evidence type="ECO:0000313" key="2">
    <source>
        <dbReference type="EMBL" id="QHF13351.1"/>
    </source>
</evidence>
<dbReference type="EMBL" id="CP047385">
    <property type="protein sequence ID" value="QHF13351.1"/>
    <property type="molecule type" value="Genomic_DNA"/>
</dbReference>
<dbReference type="InterPro" id="IPR037523">
    <property type="entry name" value="VOC_core"/>
</dbReference>
<reference evidence="2 3" key="1">
    <citation type="journal article" date="2015" name="Genome Announc.">
        <title>Genome Sequences of Two Pandoraea pnomenusa Isolates Recovered 11 Months Apart from a Cystic Fibrosis Patient.</title>
        <authorList>
            <person name="Ee R."/>
            <person name="Ambrose M."/>
            <person name="Lazenby J."/>
            <person name="Williams P."/>
            <person name="Chan K.G."/>
            <person name="Roddam L."/>
        </authorList>
    </citation>
    <scope>NUCLEOTIDE SEQUENCE [LARGE SCALE GENOMIC DNA]</scope>
    <source>
        <strain evidence="2 3">6399</strain>
    </source>
</reference>
<dbReference type="InterPro" id="IPR029068">
    <property type="entry name" value="Glyas_Bleomycin-R_OHBP_Dase"/>
</dbReference>
<dbReference type="PANTHER" id="PTHR46142:SF3">
    <property type="entry name" value="F18B13.24 PROTEIN"/>
    <property type="match status" value="1"/>
</dbReference>
<organism evidence="2 3">
    <name type="scientific">Pandoraea fibrosis</name>
    <dbReference type="NCBI Taxonomy" id="1891094"/>
    <lineage>
        <taxon>Bacteria</taxon>
        <taxon>Pseudomonadati</taxon>
        <taxon>Pseudomonadota</taxon>
        <taxon>Betaproteobacteria</taxon>
        <taxon>Burkholderiales</taxon>
        <taxon>Burkholderiaceae</taxon>
        <taxon>Pandoraea</taxon>
    </lineage>
</organism>
<protein>
    <submittedName>
        <fullName evidence="2">Extradiol dioxygenase</fullName>
    </submittedName>
</protein>
<accession>A0ABX6HR21</accession>
<dbReference type="Gene3D" id="3.10.180.10">
    <property type="entry name" value="2,3-Dihydroxybiphenyl 1,2-Dioxygenase, domain 1"/>
    <property type="match status" value="1"/>
</dbReference>
<gene>
    <name evidence="2" type="ORF">PI93_012400</name>
</gene>
<dbReference type="SUPFAM" id="SSF54593">
    <property type="entry name" value="Glyoxalase/Bleomycin resistance protein/Dihydroxybiphenyl dioxygenase"/>
    <property type="match status" value="1"/>
</dbReference>
<dbReference type="PROSITE" id="PS51819">
    <property type="entry name" value="VOC"/>
    <property type="match status" value="1"/>
</dbReference>
<dbReference type="PANTHER" id="PTHR46142">
    <property type="match status" value="1"/>
</dbReference>
<evidence type="ECO:0000313" key="3">
    <source>
        <dbReference type="Proteomes" id="UP000035080"/>
    </source>
</evidence>